<dbReference type="EMBL" id="GECZ01013764">
    <property type="protein sequence ID" value="JAS56005.1"/>
    <property type="molecule type" value="Transcribed_RNA"/>
</dbReference>
<dbReference type="PANTHER" id="PTHR47326">
    <property type="entry name" value="TRANSPOSABLE ELEMENT TC3 TRANSPOSASE-LIKE PROTEIN"/>
    <property type="match status" value="1"/>
</dbReference>
<proteinExistence type="predicted"/>
<dbReference type="AlphaFoldDB" id="A0A1B6G0Q4"/>
<reference evidence="1" key="1">
    <citation type="submission" date="2015-11" db="EMBL/GenBank/DDBJ databases">
        <title>De novo transcriptome assembly of four potential Pierce s Disease insect vectors from Arizona vineyards.</title>
        <authorList>
            <person name="Tassone E.E."/>
        </authorList>
    </citation>
    <scope>NUCLEOTIDE SEQUENCE</scope>
</reference>
<evidence type="ECO:0000313" key="1">
    <source>
        <dbReference type="EMBL" id="JAS56005.1"/>
    </source>
</evidence>
<organism evidence="1">
    <name type="scientific">Cuerna arida</name>
    <dbReference type="NCBI Taxonomy" id="1464854"/>
    <lineage>
        <taxon>Eukaryota</taxon>
        <taxon>Metazoa</taxon>
        <taxon>Ecdysozoa</taxon>
        <taxon>Arthropoda</taxon>
        <taxon>Hexapoda</taxon>
        <taxon>Insecta</taxon>
        <taxon>Pterygota</taxon>
        <taxon>Neoptera</taxon>
        <taxon>Paraneoptera</taxon>
        <taxon>Hemiptera</taxon>
        <taxon>Auchenorrhyncha</taxon>
        <taxon>Membracoidea</taxon>
        <taxon>Cicadellidae</taxon>
        <taxon>Cicadellinae</taxon>
        <taxon>Proconiini</taxon>
        <taxon>Cuerna</taxon>
    </lineage>
</organism>
<protein>
    <recommendedName>
        <fullName evidence="2">DUF4817 domain-containing protein</fullName>
    </recommendedName>
</protein>
<feature type="non-terminal residue" evidence="1">
    <location>
        <position position="123"/>
    </location>
</feature>
<name>A0A1B6G0Q4_9HEMI</name>
<gene>
    <name evidence="1" type="ORF">g.3178</name>
</gene>
<sequence length="123" mass="14359">MVYSNEEAFKMLMILGECFQNFRSAERLYAERFPDLRQQCYKSFERLAQLVRSTGNVQPQKKRSKVMEVRQGRAPDILAAVQLNPHVSTRILSRDSGISQMSVCRILKDNRMHPYRISLHQAL</sequence>
<accession>A0A1B6G0Q4</accession>
<dbReference type="PANTHER" id="PTHR47326:SF1">
    <property type="entry name" value="HTH PSQ-TYPE DOMAIN-CONTAINING PROTEIN"/>
    <property type="match status" value="1"/>
</dbReference>
<evidence type="ECO:0008006" key="2">
    <source>
        <dbReference type="Google" id="ProtNLM"/>
    </source>
</evidence>